<dbReference type="Pfam" id="PF05229">
    <property type="entry name" value="SCPU"/>
    <property type="match status" value="1"/>
</dbReference>
<evidence type="ECO:0000259" key="2">
    <source>
        <dbReference type="Pfam" id="PF05229"/>
    </source>
</evidence>
<evidence type="ECO:0000313" key="3">
    <source>
        <dbReference type="EMBL" id="BDD51934.1"/>
    </source>
</evidence>
<feature type="domain" description="Spore coat protein U/FanG" evidence="2">
    <location>
        <begin position="26"/>
        <end position="184"/>
    </location>
</feature>
<dbReference type="Proteomes" id="UP001320460">
    <property type="component" value="Chromosome"/>
</dbReference>
<evidence type="ECO:0000256" key="1">
    <source>
        <dbReference type="SAM" id="SignalP"/>
    </source>
</evidence>
<dbReference type="PANTHER" id="PTHR37089">
    <property type="entry name" value="PROTEIN U-RELATED"/>
    <property type="match status" value="1"/>
</dbReference>
<dbReference type="RefSeq" id="WP_125124980.1">
    <property type="nucleotide sequence ID" value="NZ_AP025334.1"/>
</dbReference>
<proteinExistence type="predicted"/>
<protein>
    <submittedName>
        <fullName evidence="3">Polyketide synthase</fullName>
    </submittedName>
</protein>
<evidence type="ECO:0000313" key="4">
    <source>
        <dbReference type="Proteomes" id="UP001320460"/>
    </source>
</evidence>
<sequence>MKKYLFLLACILPLALPVKVSASSSGTLGVSLTLTNGCLVNGSASQNGISFGTLNFGDHSATFSELSTQLSNSGPGGNAFGIQCTTNSYSVQITGNTNTTAPTSLVGIPGTTARYLRSASNSTQGVAYSLYSDSNFNNEIANNTALPRLSTVDGVDYYTLYGRIRGGGKNTAIAPGNYSDTIYVSVNY</sequence>
<organism evidence="3 4">
    <name type="scientific">Phytobacter diazotrophicus</name>
    <dbReference type="NCBI Taxonomy" id="395631"/>
    <lineage>
        <taxon>Bacteria</taxon>
        <taxon>Pseudomonadati</taxon>
        <taxon>Pseudomonadota</taxon>
        <taxon>Gammaproteobacteria</taxon>
        <taxon>Enterobacterales</taxon>
        <taxon>Enterobacteriaceae</taxon>
        <taxon>Phytobacter</taxon>
    </lineage>
</organism>
<feature type="chain" id="PRO_5045277559" evidence="1">
    <location>
        <begin position="23"/>
        <end position="188"/>
    </location>
</feature>
<dbReference type="SMART" id="SM00972">
    <property type="entry name" value="SCPU"/>
    <property type="match status" value="1"/>
</dbReference>
<dbReference type="EMBL" id="AP025334">
    <property type="protein sequence ID" value="BDD51934.1"/>
    <property type="molecule type" value="Genomic_DNA"/>
</dbReference>
<keyword evidence="4" id="KW-1185">Reference proteome</keyword>
<accession>A0ABN6LV98</accession>
<gene>
    <name evidence="3" type="ORF">PDTA9734_34210</name>
</gene>
<name>A0ABN6LV98_9ENTR</name>
<feature type="signal peptide" evidence="1">
    <location>
        <begin position="1"/>
        <end position="22"/>
    </location>
</feature>
<dbReference type="InterPro" id="IPR053167">
    <property type="entry name" value="Spore_coat_component"/>
</dbReference>
<dbReference type="InterPro" id="IPR007893">
    <property type="entry name" value="Spore_coat_U/FanG"/>
</dbReference>
<reference evidence="3 4" key="1">
    <citation type="submission" date="2021-12" db="EMBL/GenBank/DDBJ databases">
        <title>Complete genome sequence of Phytobacter diazotrophicus TA9734.</title>
        <authorList>
            <person name="Kubota H."/>
            <person name="Nakayama Y."/>
            <person name="Ariyoshi T."/>
        </authorList>
    </citation>
    <scope>NUCLEOTIDE SEQUENCE [LARGE SCALE GENOMIC DNA]</scope>
    <source>
        <strain evidence="3 4">TA9734</strain>
    </source>
</reference>
<keyword evidence="1" id="KW-0732">Signal</keyword>